<organism evidence="1 2">
    <name type="scientific">Kutzneria viridogrisea</name>
    <dbReference type="NCBI Taxonomy" id="47990"/>
    <lineage>
        <taxon>Bacteria</taxon>
        <taxon>Bacillati</taxon>
        <taxon>Actinomycetota</taxon>
        <taxon>Actinomycetes</taxon>
        <taxon>Pseudonocardiales</taxon>
        <taxon>Pseudonocardiaceae</taxon>
        <taxon>Kutzneria</taxon>
    </lineage>
</organism>
<gene>
    <name evidence="1" type="ORF">BC739_004050</name>
</gene>
<dbReference type="EMBL" id="JACJID010000003">
    <property type="protein sequence ID" value="MBA8926844.1"/>
    <property type="molecule type" value="Genomic_DNA"/>
</dbReference>
<dbReference type="Proteomes" id="UP000517916">
    <property type="component" value="Unassembled WGS sequence"/>
</dbReference>
<protein>
    <recommendedName>
        <fullName evidence="3">WYL domain-containing protein</fullName>
    </recommendedName>
</protein>
<evidence type="ECO:0000313" key="2">
    <source>
        <dbReference type="Proteomes" id="UP000517916"/>
    </source>
</evidence>
<proteinExistence type="predicted"/>
<comment type="caution">
    <text evidence="1">The sequence shown here is derived from an EMBL/GenBank/DDBJ whole genome shotgun (WGS) entry which is preliminary data.</text>
</comment>
<sequence length="388" mass="43135">MSAPPLESYRAAAAALTPPAVSQYLATHGWVLESRRDDIKEIWRLPEEDHERPRGRIMLPLATDYADFPQRFNDVLYSLGCIYGWDAAELSGNILAARADRFFVRLNQTMADETIPFRQAEQTIEALYKLLKAAATTAADPHHSHRGKRPAGVTAFLEDDVRLGHTRRGSFVFTVVARLGDPNATAQAPGGELTVFPRRVMETLARGLESTEELSRRWDPRALESAAEHGLSASLVESIEDMTQLDQLRSVDLSFEWAAAGPHPTVGLSPIVFDREAIAGLPRVRERLVRKEEPPRRGTLVGTVRSLTRESTDSDSEEVASIVLSADVGGKVRSVHVSLSGDDHNWAIVAYQRKLPFTVTGDLVYERRAWRLTGDIEVDASFLRHYTS</sequence>
<evidence type="ECO:0000313" key="1">
    <source>
        <dbReference type="EMBL" id="MBA8926844.1"/>
    </source>
</evidence>
<evidence type="ECO:0008006" key="3">
    <source>
        <dbReference type="Google" id="ProtNLM"/>
    </source>
</evidence>
<keyword evidence="2" id="KW-1185">Reference proteome</keyword>
<dbReference type="RefSeq" id="WP_318296416.1">
    <property type="nucleotide sequence ID" value="NZ_BAAABQ010000091.1"/>
</dbReference>
<reference evidence="1 2" key="1">
    <citation type="submission" date="2020-08" db="EMBL/GenBank/DDBJ databases">
        <title>Genomic Encyclopedia of Archaeal and Bacterial Type Strains, Phase II (KMG-II): from individual species to whole genera.</title>
        <authorList>
            <person name="Goeker M."/>
        </authorList>
    </citation>
    <scope>NUCLEOTIDE SEQUENCE [LARGE SCALE GENOMIC DNA]</scope>
    <source>
        <strain evidence="1 2">DSM 43850</strain>
    </source>
</reference>
<name>A0ABR6BJT9_9PSEU</name>
<accession>A0ABR6BJT9</accession>